<feature type="transmembrane region" description="Helical" evidence="1">
    <location>
        <begin position="64"/>
        <end position="87"/>
    </location>
</feature>
<proteinExistence type="predicted"/>
<dbReference type="AlphaFoldDB" id="A0A1V8M8B5"/>
<dbReference type="Proteomes" id="UP000191980">
    <property type="component" value="Unassembled WGS sequence"/>
</dbReference>
<keyword evidence="3" id="KW-1185">Reference proteome</keyword>
<sequence length="88" mass="9826">MIIGLLMLIMPTAIYLATYPLSHRLKPRLRQLYRIVGGIIVFAGSASSFYFAFYTGDQGGIAAFYFQIVVILAYVLFSVVLVTANWLV</sequence>
<feature type="transmembrane region" description="Helical" evidence="1">
    <location>
        <begin position="32"/>
        <end position="52"/>
    </location>
</feature>
<gene>
    <name evidence="2" type="ORF">AU255_08165</name>
</gene>
<name>A0A1V8M8B5_9GAMM</name>
<evidence type="ECO:0000313" key="3">
    <source>
        <dbReference type="Proteomes" id="UP000191980"/>
    </source>
</evidence>
<dbReference type="EMBL" id="LPUF01000001">
    <property type="protein sequence ID" value="OQK17824.1"/>
    <property type="molecule type" value="Genomic_DNA"/>
</dbReference>
<keyword evidence="1" id="KW-0472">Membrane</keyword>
<comment type="caution">
    <text evidence="2">The sequence shown here is derived from an EMBL/GenBank/DDBJ whole genome shotgun (WGS) entry which is preliminary data.</text>
</comment>
<protein>
    <submittedName>
        <fullName evidence="2">Uncharacterized protein</fullName>
    </submittedName>
</protein>
<evidence type="ECO:0000313" key="2">
    <source>
        <dbReference type="EMBL" id="OQK17824.1"/>
    </source>
</evidence>
<evidence type="ECO:0000256" key="1">
    <source>
        <dbReference type="SAM" id="Phobius"/>
    </source>
</evidence>
<reference evidence="2 3" key="1">
    <citation type="submission" date="2015-12" db="EMBL/GenBank/DDBJ databases">
        <authorList>
            <person name="Shamseldin A."/>
            <person name="Moawad H."/>
            <person name="Abd El-Rahim W.M."/>
            <person name="Sadowsky M.J."/>
        </authorList>
    </citation>
    <scope>NUCLEOTIDE SEQUENCE [LARGE SCALE GENOMIC DNA]</scope>
    <source>
        <strain evidence="2 3">WF1</strain>
    </source>
</reference>
<accession>A0A1V8M8B5</accession>
<organism evidence="2 3">
    <name type="scientific">Methyloprofundus sedimenti</name>
    <dbReference type="NCBI Taxonomy" id="1420851"/>
    <lineage>
        <taxon>Bacteria</taxon>
        <taxon>Pseudomonadati</taxon>
        <taxon>Pseudomonadota</taxon>
        <taxon>Gammaproteobacteria</taxon>
        <taxon>Methylococcales</taxon>
        <taxon>Methylococcaceae</taxon>
        <taxon>Methyloprofundus</taxon>
    </lineage>
</organism>
<keyword evidence="1" id="KW-0812">Transmembrane</keyword>
<keyword evidence="1" id="KW-1133">Transmembrane helix</keyword>